<dbReference type="AlphaFoldDB" id="A0A4R2QYS1"/>
<evidence type="ECO:0000256" key="2">
    <source>
        <dbReference type="ARBA" id="ARBA00023002"/>
    </source>
</evidence>
<reference evidence="4 5" key="1">
    <citation type="submission" date="2019-03" db="EMBL/GenBank/DDBJ databases">
        <title>Genomic Encyclopedia of Type Strains, Phase IV (KMG-IV): sequencing the most valuable type-strain genomes for metagenomic binning, comparative biology and taxonomic classification.</title>
        <authorList>
            <person name="Goeker M."/>
        </authorList>
    </citation>
    <scope>NUCLEOTIDE SEQUENCE [LARGE SCALE GENOMIC DNA]</scope>
    <source>
        <strain evidence="4 5">DSM 45765</strain>
    </source>
</reference>
<comment type="caution">
    <text evidence="4">The sequence shown here is derived from an EMBL/GenBank/DDBJ whole genome shotgun (WGS) entry which is preliminary data.</text>
</comment>
<evidence type="ECO:0000313" key="4">
    <source>
        <dbReference type="EMBL" id="TCP54208.1"/>
    </source>
</evidence>
<keyword evidence="2" id="KW-0560">Oxidoreductase</keyword>
<dbReference type="SUPFAM" id="SSF55469">
    <property type="entry name" value="FMN-dependent nitroreductase-like"/>
    <property type="match status" value="1"/>
</dbReference>
<dbReference type="PANTHER" id="PTHR43673">
    <property type="entry name" value="NAD(P)H NITROREDUCTASE YDGI-RELATED"/>
    <property type="match status" value="1"/>
</dbReference>
<evidence type="ECO:0000313" key="5">
    <source>
        <dbReference type="Proteomes" id="UP000294911"/>
    </source>
</evidence>
<protein>
    <submittedName>
        <fullName evidence="4">Nitroreductase</fullName>
    </submittedName>
</protein>
<dbReference type="CDD" id="cd02138">
    <property type="entry name" value="TdsD-like"/>
    <property type="match status" value="1"/>
</dbReference>
<name>A0A4R2QYS1_9PSEU</name>
<comment type="similarity">
    <text evidence="1">Belongs to the nitroreductase family.</text>
</comment>
<dbReference type="EMBL" id="SLXQ01000003">
    <property type="protein sequence ID" value="TCP54208.1"/>
    <property type="molecule type" value="Genomic_DNA"/>
</dbReference>
<keyword evidence="5" id="KW-1185">Reference proteome</keyword>
<dbReference type="InterPro" id="IPR000415">
    <property type="entry name" value="Nitroreductase-like"/>
</dbReference>
<evidence type="ECO:0000256" key="1">
    <source>
        <dbReference type="ARBA" id="ARBA00007118"/>
    </source>
</evidence>
<dbReference type="InterPro" id="IPR029479">
    <property type="entry name" value="Nitroreductase"/>
</dbReference>
<feature type="domain" description="Nitroreductase" evidence="3">
    <location>
        <begin position="21"/>
        <end position="64"/>
    </location>
</feature>
<dbReference type="PANTHER" id="PTHR43673:SF10">
    <property type="entry name" value="NADH DEHYDROGENASE_NAD(P)H NITROREDUCTASE XCC3605-RELATED"/>
    <property type="match status" value="1"/>
</dbReference>
<accession>A0A4R2QYS1</accession>
<gene>
    <name evidence="4" type="ORF">EV191_103251</name>
</gene>
<dbReference type="GO" id="GO:0016491">
    <property type="term" value="F:oxidoreductase activity"/>
    <property type="evidence" value="ECO:0007669"/>
    <property type="project" value="UniProtKB-KW"/>
</dbReference>
<sequence length="203" mass="21737">MSAELPSKPPETSEPFHELLAARWSPRAFRTDIEVTDRQLRALLEAARWAASSGNTQPARYLVGKRGTGTFDRILGTLSGGNKVWAQRAGVLLIGVAVTENAKGTIPLAEYGLALATQNLVLQAVAEGLVAHQMSGFDPAAAHREFALPAHAAPLVAIAVGAQAEPEALEDEKLISRERAPRNRIPLSELAFTGTWNEPTFPA</sequence>
<dbReference type="Pfam" id="PF00881">
    <property type="entry name" value="Nitroreductase"/>
    <property type="match status" value="1"/>
</dbReference>
<dbReference type="Proteomes" id="UP000294911">
    <property type="component" value="Unassembled WGS sequence"/>
</dbReference>
<dbReference type="RefSeq" id="WP_132876969.1">
    <property type="nucleotide sequence ID" value="NZ_SLXQ01000003.1"/>
</dbReference>
<dbReference type="Gene3D" id="3.40.109.10">
    <property type="entry name" value="NADH Oxidase"/>
    <property type="match status" value="1"/>
</dbReference>
<dbReference type="OrthoDB" id="9802510at2"/>
<evidence type="ECO:0000259" key="3">
    <source>
        <dbReference type="Pfam" id="PF00881"/>
    </source>
</evidence>
<proteinExistence type="inferred from homology"/>
<organism evidence="4 5">
    <name type="scientific">Tamaricihabitans halophyticus</name>
    <dbReference type="NCBI Taxonomy" id="1262583"/>
    <lineage>
        <taxon>Bacteria</taxon>
        <taxon>Bacillati</taxon>
        <taxon>Actinomycetota</taxon>
        <taxon>Actinomycetes</taxon>
        <taxon>Pseudonocardiales</taxon>
        <taxon>Pseudonocardiaceae</taxon>
        <taxon>Tamaricihabitans</taxon>
    </lineage>
</organism>